<evidence type="ECO:0000313" key="2">
    <source>
        <dbReference type="Ensembl" id="ENSVKKP00000027365.1"/>
    </source>
</evidence>
<dbReference type="Proteomes" id="UP000694545">
    <property type="component" value="Unplaced"/>
</dbReference>
<dbReference type="GO" id="GO:0031023">
    <property type="term" value="P:microtubule organizing center organization"/>
    <property type="evidence" value="ECO:0007669"/>
    <property type="project" value="TreeGrafter"/>
</dbReference>
<feature type="coiled-coil region" evidence="1">
    <location>
        <begin position="181"/>
        <end position="215"/>
    </location>
</feature>
<organism evidence="2 3">
    <name type="scientific">Varanus komodoensis</name>
    <name type="common">Komodo dragon</name>
    <dbReference type="NCBI Taxonomy" id="61221"/>
    <lineage>
        <taxon>Eukaryota</taxon>
        <taxon>Metazoa</taxon>
        <taxon>Chordata</taxon>
        <taxon>Craniata</taxon>
        <taxon>Vertebrata</taxon>
        <taxon>Euteleostomi</taxon>
        <taxon>Lepidosauria</taxon>
        <taxon>Squamata</taxon>
        <taxon>Bifurcata</taxon>
        <taxon>Unidentata</taxon>
        <taxon>Episquamata</taxon>
        <taxon>Toxicofera</taxon>
        <taxon>Anguimorpha</taxon>
        <taxon>Paleoanguimorpha</taxon>
        <taxon>Varanoidea</taxon>
        <taxon>Varanidae</taxon>
        <taxon>Varanus</taxon>
    </lineage>
</organism>
<proteinExistence type="predicted"/>
<dbReference type="PANTHER" id="PTHR14352:SF2">
    <property type="entry name" value="HAUS AUGMIN-LIKE COMPLEX SUBUNIT 7"/>
    <property type="match status" value="1"/>
</dbReference>
<dbReference type="InterPro" id="IPR029711">
    <property type="entry name" value="Haus7-like"/>
</dbReference>
<dbReference type="OMA" id="PESDPWP"/>
<dbReference type="GO" id="GO:0051011">
    <property type="term" value="F:microtubule minus-end binding"/>
    <property type="evidence" value="ECO:0007669"/>
    <property type="project" value="TreeGrafter"/>
</dbReference>
<accession>A0A8D2LVZ8</accession>
<dbReference type="AlphaFoldDB" id="A0A8D2LVZ8"/>
<reference evidence="2" key="2">
    <citation type="submission" date="2025-09" db="UniProtKB">
        <authorList>
            <consortium name="Ensembl"/>
        </authorList>
    </citation>
    <scope>IDENTIFICATION</scope>
</reference>
<dbReference type="GO" id="GO:0051225">
    <property type="term" value="P:spindle assembly"/>
    <property type="evidence" value="ECO:0007669"/>
    <property type="project" value="TreeGrafter"/>
</dbReference>
<dbReference type="PANTHER" id="PTHR14352">
    <property type="entry name" value="HAUS AUGMIN-LIKE COMPLEX SUBUNIT 7"/>
    <property type="match status" value="1"/>
</dbReference>
<evidence type="ECO:0000313" key="3">
    <source>
        <dbReference type="Proteomes" id="UP000694545"/>
    </source>
</evidence>
<dbReference type="Ensembl" id="ENSVKKT00000028032.1">
    <property type="protein sequence ID" value="ENSVKKP00000027365.1"/>
    <property type="gene ID" value="ENSVKKG00000017805.1"/>
</dbReference>
<name>A0A8D2LVZ8_VARKO</name>
<keyword evidence="3" id="KW-1185">Reference proteome</keyword>
<keyword evidence="1" id="KW-0175">Coiled coil</keyword>
<reference evidence="2" key="1">
    <citation type="submission" date="2025-08" db="UniProtKB">
        <authorList>
            <consortium name="Ensembl"/>
        </authorList>
    </citation>
    <scope>IDENTIFICATION</scope>
</reference>
<dbReference type="GO" id="GO:0070652">
    <property type="term" value="C:HAUS complex"/>
    <property type="evidence" value="ECO:0007669"/>
    <property type="project" value="TreeGrafter"/>
</dbReference>
<sequence>RTARLAGAGTEQRELTPLCKFEPQLNCPALEGVYLSEPKDIEKLLCSPSPHRLDILEWILARALELKLPPILTEMAKLGYELMLSQANDLDLIAVSAWEKAVGGGSFRVAHGISLISASFSSSTEEYFQEIVKKNEEFVKQVFYSPDLQAVLNPECHPWSSDIKPLLVGKNILPKRVLRSAASHERTLTDLLKQVEDAAARLEGLRAQCSFLQEDPAGTDSSYDSVTALQTFKLIASDFHQLLVAFEQVYENELKHCERPAPRLSPCGPLFQAVHQGLLLAQVMETSKLVVERVKQRHGEKTVWSGSAKVTLRKFCS</sequence>
<protein>
    <submittedName>
        <fullName evidence="2">HAUS augmin like complex subunit 7</fullName>
    </submittedName>
</protein>
<evidence type="ECO:0000256" key="1">
    <source>
        <dbReference type="SAM" id="Coils"/>
    </source>
</evidence>